<proteinExistence type="predicted"/>
<keyword evidence="2" id="KW-0732">Signal</keyword>
<dbReference type="Proteomes" id="UP000298021">
    <property type="component" value="Unassembled WGS sequence"/>
</dbReference>
<name>A0A4Z0JSD5_9LACO</name>
<evidence type="ECO:0000256" key="1">
    <source>
        <dbReference type="SAM" id="MobiDB-lite"/>
    </source>
</evidence>
<dbReference type="EMBL" id="RKLY01000003">
    <property type="protein sequence ID" value="TGD24907.1"/>
    <property type="molecule type" value="Genomic_DNA"/>
</dbReference>
<evidence type="ECO:0000259" key="3">
    <source>
        <dbReference type="Pfam" id="PF03217"/>
    </source>
</evidence>
<protein>
    <recommendedName>
        <fullName evidence="3">S-layer protein C-terminal domain-containing protein</fullName>
    </recommendedName>
</protein>
<reference evidence="4 5" key="1">
    <citation type="submission" date="2018-10" db="EMBL/GenBank/DDBJ databases">
        <title>Lactobacillus sp. R7 and Lactobacillus sp. R19 isolated from fermented mustard green product of Taiwan.</title>
        <authorList>
            <person name="Lin S.-T."/>
        </authorList>
    </citation>
    <scope>NUCLEOTIDE SEQUENCE [LARGE SCALE GENOMIC DNA]</scope>
    <source>
        <strain evidence="4 5">BCRC 81127</strain>
    </source>
</reference>
<dbReference type="OrthoDB" id="2284218at2"/>
<feature type="signal peptide" evidence="2">
    <location>
        <begin position="1"/>
        <end position="23"/>
    </location>
</feature>
<feature type="region of interest" description="Disordered" evidence="1">
    <location>
        <begin position="32"/>
        <end position="53"/>
    </location>
</feature>
<gene>
    <name evidence="4" type="ORF">EGT49_01995</name>
</gene>
<feature type="chain" id="PRO_5039180774" description="S-layer protein C-terminal domain-containing protein" evidence="2">
    <location>
        <begin position="24"/>
        <end position="277"/>
    </location>
</feature>
<organism evidence="4 5">
    <name type="scientific">Companilactobacillus suantsaicola</name>
    <dbReference type="NCBI Taxonomy" id="2487723"/>
    <lineage>
        <taxon>Bacteria</taxon>
        <taxon>Bacillati</taxon>
        <taxon>Bacillota</taxon>
        <taxon>Bacilli</taxon>
        <taxon>Lactobacillales</taxon>
        <taxon>Lactobacillaceae</taxon>
        <taxon>Companilactobacillus</taxon>
    </lineage>
</organism>
<sequence length="277" mass="30568">MKKFVKYLGVTAAMLLTAAPLVAPVAATTTTVQASREEDGSLNRPDATYTDNGDGTYTLHGTINAEIWTSEDSLESGNAIPISVEGLKANSKGIVRFAAPTIDGYKNNSDGYFELDLDDDGAYVYSIPTYIPTTTETINKNKTFGTPYSATITLTRKRFAWDDKGNGINIPGTDEYTYIPAGSSWKVDRKMYRMGETYYRIGTNVWIDSRNGVQEKNSKNVVTTKWDSALFTKDGQKINNRALAGNTSWLTDQTATINGKTMYRVATNEWLSSFDVK</sequence>
<dbReference type="AlphaFoldDB" id="A0A4Z0JSD5"/>
<dbReference type="Pfam" id="PF03217">
    <property type="entry name" value="SlpA"/>
    <property type="match status" value="1"/>
</dbReference>
<evidence type="ECO:0000313" key="5">
    <source>
        <dbReference type="Proteomes" id="UP000298021"/>
    </source>
</evidence>
<keyword evidence="5" id="KW-1185">Reference proteome</keyword>
<dbReference type="InterPro" id="IPR024968">
    <property type="entry name" value="SlpA_C_lactobacillus"/>
</dbReference>
<comment type="caution">
    <text evidence="4">The sequence shown here is derived from an EMBL/GenBank/DDBJ whole genome shotgun (WGS) entry which is preliminary data.</text>
</comment>
<evidence type="ECO:0000313" key="4">
    <source>
        <dbReference type="EMBL" id="TGD24907.1"/>
    </source>
</evidence>
<evidence type="ECO:0000256" key="2">
    <source>
        <dbReference type="SAM" id="SignalP"/>
    </source>
</evidence>
<accession>A0A4Z0JSD5</accession>
<dbReference type="RefSeq" id="WP_135371281.1">
    <property type="nucleotide sequence ID" value="NZ_RKLY01000003.1"/>
</dbReference>
<feature type="domain" description="S-layer protein C-terminal" evidence="3">
    <location>
        <begin position="226"/>
        <end position="269"/>
    </location>
</feature>